<feature type="transmembrane region" description="Helical" evidence="5">
    <location>
        <begin position="109"/>
        <end position="128"/>
    </location>
</feature>
<dbReference type="AlphaFoldDB" id="M1URX1"/>
<gene>
    <name evidence="6" type="ORF">CYME_CMJ260C</name>
</gene>
<accession>M1URX1</accession>
<evidence type="ECO:0000256" key="5">
    <source>
        <dbReference type="RuleBase" id="RU363107"/>
    </source>
</evidence>
<evidence type="ECO:0000313" key="7">
    <source>
        <dbReference type="Proteomes" id="UP000007014"/>
    </source>
</evidence>
<dbReference type="Pfam" id="PF03208">
    <property type="entry name" value="PRA1"/>
    <property type="match status" value="1"/>
</dbReference>
<dbReference type="PANTHER" id="PTHR19317:SF0">
    <property type="entry name" value="PRENYLATED RAB ACCEPTOR PROTEIN 1"/>
    <property type="match status" value="1"/>
</dbReference>
<dbReference type="GO" id="GO:0005794">
    <property type="term" value="C:Golgi apparatus"/>
    <property type="evidence" value="ECO:0007669"/>
    <property type="project" value="TreeGrafter"/>
</dbReference>
<dbReference type="RefSeq" id="XP_005534973.1">
    <property type="nucleotide sequence ID" value="XM_005534916.1"/>
</dbReference>
<proteinExistence type="inferred from homology"/>
<keyword evidence="2 5" id="KW-0812">Transmembrane</keyword>
<dbReference type="EMBL" id="AP006492">
    <property type="protein sequence ID" value="BAM80366.1"/>
    <property type="molecule type" value="Genomic_DNA"/>
</dbReference>
<evidence type="ECO:0000256" key="1">
    <source>
        <dbReference type="ARBA" id="ARBA00004141"/>
    </source>
</evidence>
<dbReference type="KEGG" id="cme:CYME_CMJ260C"/>
<protein>
    <recommendedName>
        <fullName evidence="5">PRA1 family protein</fullName>
    </recommendedName>
</protein>
<name>M1URX1_CYAM1</name>
<dbReference type="OrthoDB" id="10568301at2759"/>
<organism evidence="6 7">
    <name type="scientific">Cyanidioschyzon merolae (strain NIES-3377 / 10D)</name>
    <name type="common">Unicellular red alga</name>
    <dbReference type="NCBI Taxonomy" id="280699"/>
    <lineage>
        <taxon>Eukaryota</taxon>
        <taxon>Rhodophyta</taxon>
        <taxon>Bangiophyceae</taxon>
        <taxon>Cyanidiales</taxon>
        <taxon>Cyanidiaceae</taxon>
        <taxon>Cyanidioschyzon</taxon>
    </lineage>
</organism>
<dbReference type="InterPro" id="IPR004895">
    <property type="entry name" value="Prenylated_rab_accept_PRA1"/>
</dbReference>
<keyword evidence="7" id="KW-1185">Reference proteome</keyword>
<dbReference type="Proteomes" id="UP000007014">
    <property type="component" value="Chromosome 10"/>
</dbReference>
<keyword evidence="4 5" id="KW-0472">Membrane</keyword>
<dbReference type="OMA" id="PAKHIAM"/>
<dbReference type="PANTHER" id="PTHR19317">
    <property type="entry name" value="PRENYLATED RAB ACCEPTOR 1-RELATED"/>
    <property type="match status" value="1"/>
</dbReference>
<dbReference type="GeneID" id="16993987"/>
<dbReference type="HOGENOM" id="CLU_1206306_0_0_1"/>
<reference evidence="6 7" key="2">
    <citation type="journal article" date="2007" name="BMC Biol.">
        <title>A 100%-complete sequence reveals unusually simple genomic features in the hot-spring red alga Cyanidioschyzon merolae.</title>
        <authorList>
            <person name="Nozaki H."/>
            <person name="Takano H."/>
            <person name="Misumi O."/>
            <person name="Terasawa K."/>
            <person name="Matsuzaki M."/>
            <person name="Maruyama S."/>
            <person name="Nishida K."/>
            <person name="Yagisawa F."/>
            <person name="Yoshida Y."/>
            <person name="Fujiwara T."/>
            <person name="Takio S."/>
            <person name="Tamura K."/>
            <person name="Chung S.J."/>
            <person name="Nakamura S."/>
            <person name="Kuroiwa H."/>
            <person name="Tanaka K."/>
            <person name="Sato N."/>
            <person name="Kuroiwa T."/>
        </authorList>
    </citation>
    <scope>NUCLEOTIDE SEQUENCE [LARGE SCALE GENOMIC DNA]</scope>
    <source>
        <strain evidence="6 7">10D</strain>
    </source>
</reference>
<comment type="similarity">
    <text evidence="5">Belongs to the PRA1 family.</text>
</comment>
<dbReference type="GO" id="GO:0016020">
    <property type="term" value="C:membrane"/>
    <property type="evidence" value="ECO:0007669"/>
    <property type="project" value="UniProtKB-SubCell"/>
</dbReference>
<dbReference type="STRING" id="280699.M1URX1"/>
<evidence type="ECO:0000256" key="4">
    <source>
        <dbReference type="ARBA" id="ARBA00023136"/>
    </source>
</evidence>
<comment type="subcellular location">
    <subcellularLocation>
        <location evidence="1 5">Membrane</location>
        <topology evidence="1 5">Multi-pass membrane protein</topology>
    </subcellularLocation>
</comment>
<reference evidence="6 7" key="1">
    <citation type="journal article" date="2004" name="Nature">
        <title>Genome sequence of the ultrasmall unicellular red alga Cyanidioschyzon merolae 10D.</title>
        <authorList>
            <person name="Matsuzaki M."/>
            <person name="Misumi O."/>
            <person name="Shin-i T."/>
            <person name="Maruyama S."/>
            <person name="Takahara M."/>
            <person name="Miyagishima S."/>
            <person name="Mori T."/>
            <person name="Nishida K."/>
            <person name="Yagisawa F."/>
            <person name="Nishida K."/>
            <person name="Yoshida Y."/>
            <person name="Nishimura Y."/>
            <person name="Nakao S."/>
            <person name="Kobayashi T."/>
            <person name="Momoyama Y."/>
            <person name="Higashiyama T."/>
            <person name="Minoda A."/>
            <person name="Sano M."/>
            <person name="Nomoto H."/>
            <person name="Oishi K."/>
            <person name="Hayashi H."/>
            <person name="Ohta F."/>
            <person name="Nishizaka S."/>
            <person name="Haga S."/>
            <person name="Miura S."/>
            <person name="Morishita T."/>
            <person name="Kabeya Y."/>
            <person name="Terasawa K."/>
            <person name="Suzuki Y."/>
            <person name="Ishii Y."/>
            <person name="Asakawa S."/>
            <person name="Takano H."/>
            <person name="Ohta N."/>
            <person name="Kuroiwa H."/>
            <person name="Tanaka K."/>
            <person name="Shimizu N."/>
            <person name="Sugano S."/>
            <person name="Sato N."/>
            <person name="Nozaki H."/>
            <person name="Ogasawara N."/>
            <person name="Kohara Y."/>
            <person name="Kuroiwa T."/>
        </authorList>
    </citation>
    <scope>NUCLEOTIDE SEQUENCE [LARGE SCALE GENOMIC DNA]</scope>
    <source>
        <strain evidence="6 7">10D</strain>
    </source>
</reference>
<evidence type="ECO:0000256" key="3">
    <source>
        <dbReference type="ARBA" id="ARBA00022989"/>
    </source>
</evidence>
<keyword evidence="3 5" id="KW-1133">Transmembrane helix</keyword>
<evidence type="ECO:0000313" key="6">
    <source>
        <dbReference type="EMBL" id="BAM80366.1"/>
    </source>
</evidence>
<dbReference type="Gramene" id="CMJ260CT">
    <property type="protein sequence ID" value="CMJ260CT"/>
    <property type="gene ID" value="CMJ260C"/>
</dbReference>
<feature type="transmembrane region" description="Helical" evidence="5">
    <location>
        <begin position="172"/>
        <end position="188"/>
    </location>
</feature>
<sequence>MGVPQITSNTVAPVERKVERGSYGATAPAAPAAAFASTESELIRDSDPSLSTMWLPVDLSVQLTPKERLQLAWSAARPWREWAALHALAPPPPSSWLDWSARVRTNLELYAWNYLFVALVMFIVTGLFYPWSALLLISWLLLALYMGVRTADAVGGEDASLGARMFQNWPGYIRYILLGGLLTLMLFLTDVVALALTSASLAAAVTLAHAALHDPVAVLSARNAEYTVAP</sequence>
<evidence type="ECO:0000256" key="2">
    <source>
        <dbReference type="ARBA" id="ARBA00022692"/>
    </source>
</evidence>